<sequence>MFGWLGWQKGLPLWWSYRLNTSRKEDIEHVFESIAETRRQLMIDWANDQWALMDRLLQQIQLINLRCLDSDARDKLTDLLQMSYKRMQDSTELFILDLDQQVIFSTYERRLHSHAANVPLPFTQGLHYEHHSTSTSKCLFGPYCDPMTLQIGARSSTFHDEITLMFIVSIVQDGEHVGWLCCRIPGDVLGDLIQRESGHIYPDSGDNYLFMVQSRIRPEVKPGTALSRSRFEDHTFTHGENLKSGVMTEWGIVSVQKHTELELMFTDPSTGELHPGVASTIQNGSNLFVAYPGYSDYRHIPVIGKGITFQLPHCPDRWGMMCEADLEEVYRIRSIGWRQIKLQSIYLLLFTVITMVLLYVLTGNIWSIWGLGGFQLLSGYFMIWRLNRQEYQRVHHDFKRLAEFIRINAEGKGDLTQRLDLGSFAQDESGELAKWINNMIDSLENIMIHVQRATMDVMNNQHKMQKSTDTTQQTTDRVNTKLESMIRAIRRQLEDLAQAKQASDYMRMTLQQLEHAANEQLHVATQEVDRIHDTMHQISKSVSDTNETILSFMNTLDDIYRTLAVIDEISAQTNLLALNASIEAARVGEHGRGFAIVADEIRKLADVSRHSTEEIHHILKHISAAASTASKQIKVGDQVLADGTTLVRAASELLKKAAIEEPERTEVVDQVVELIENIAVISQQNRVTSAEVESEMAELLQNMVKVQQSSHDVETITLFLQQVVGQFHLSRSV</sequence>
<keyword evidence="2" id="KW-1003">Cell membrane</keyword>
<protein>
    <submittedName>
        <fullName evidence="10">Methyl-accepting chemotaxis protein</fullName>
    </submittedName>
</protein>
<feature type="domain" description="Methyl-accepting transducer" evidence="8">
    <location>
        <begin position="467"/>
        <end position="700"/>
    </location>
</feature>
<dbReference type="SMART" id="SM00283">
    <property type="entry name" value="MA"/>
    <property type="match status" value="1"/>
</dbReference>
<keyword evidence="4 6" id="KW-0807">Transducer</keyword>
<comment type="subcellular location">
    <subcellularLocation>
        <location evidence="1">Cell membrane</location>
    </subcellularLocation>
</comment>
<evidence type="ECO:0000256" key="5">
    <source>
        <dbReference type="ARBA" id="ARBA00029447"/>
    </source>
</evidence>
<evidence type="ECO:0000313" key="11">
    <source>
        <dbReference type="Proteomes" id="UP001597233"/>
    </source>
</evidence>
<dbReference type="CDD" id="cd06225">
    <property type="entry name" value="HAMP"/>
    <property type="match status" value="1"/>
</dbReference>
<evidence type="ECO:0000256" key="4">
    <source>
        <dbReference type="ARBA" id="ARBA00023224"/>
    </source>
</evidence>
<name>A0ABW4RDN8_9BACL</name>
<dbReference type="Gene3D" id="1.10.287.950">
    <property type="entry name" value="Methyl-accepting chemotaxis protein"/>
    <property type="match status" value="1"/>
</dbReference>
<accession>A0ABW4RDN8</accession>
<evidence type="ECO:0000256" key="6">
    <source>
        <dbReference type="PROSITE-ProRule" id="PRU00284"/>
    </source>
</evidence>
<keyword evidence="3 7" id="KW-0472">Membrane</keyword>
<evidence type="ECO:0000259" key="9">
    <source>
        <dbReference type="PROSITE" id="PS50885"/>
    </source>
</evidence>
<comment type="caution">
    <text evidence="10">The sequence shown here is derived from an EMBL/GenBank/DDBJ whole genome shotgun (WGS) entry which is preliminary data.</text>
</comment>
<dbReference type="InterPro" id="IPR004089">
    <property type="entry name" value="MCPsignal_dom"/>
</dbReference>
<organism evidence="10 11">
    <name type="scientific">Paenibacillus wenxiniae</name>
    <dbReference type="NCBI Taxonomy" id="1636843"/>
    <lineage>
        <taxon>Bacteria</taxon>
        <taxon>Bacillati</taxon>
        <taxon>Bacillota</taxon>
        <taxon>Bacilli</taxon>
        <taxon>Bacillales</taxon>
        <taxon>Paenibacillaceae</taxon>
        <taxon>Paenibacillus</taxon>
    </lineage>
</organism>
<feature type="transmembrane region" description="Helical" evidence="7">
    <location>
        <begin position="366"/>
        <end position="383"/>
    </location>
</feature>
<evidence type="ECO:0000313" key="10">
    <source>
        <dbReference type="EMBL" id="MFD1884382.1"/>
    </source>
</evidence>
<dbReference type="InterPro" id="IPR003660">
    <property type="entry name" value="HAMP_dom"/>
</dbReference>
<evidence type="ECO:0000259" key="8">
    <source>
        <dbReference type="PROSITE" id="PS50111"/>
    </source>
</evidence>
<keyword evidence="7" id="KW-0812">Transmembrane</keyword>
<evidence type="ECO:0000256" key="2">
    <source>
        <dbReference type="ARBA" id="ARBA00022475"/>
    </source>
</evidence>
<dbReference type="PROSITE" id="PS50111">
    <property type="entry name" value="CHEMOTAXIS_TRANSDUC_2"/>
    <property type="match status" value="1"/>
</dbReference>
<evidence type="ECO:0000256" key="1">
    <source>
        <dbReference type="ARBA" id="ARBA00004236"/>
    </source>
</evidence>
<reference evidence="11" key="1">
    <citation type="journal article" date="2019" name="Int. J. Syst. Evol. Microbiol.">
        <title>The Global Catalogue of Microorganisms (GCM) 10K type strain sequencing project: providing services to taxonomists for standard genome sequencing and annotation.</title>
        <authorList>
            <consortium name="The Broad Institute Genomics Platform"/>
            <consortium name="The Broad Institute Genome Sequencing Center for Infectious Disease"/>
            <person name="Wu L."/>
            <person name="Ma J."/>
        </authorList>
    </citation>
    <scope>NUCLEOTIDE SEQUENCE [LARGE SCALE GENOMIC DNA]</scope>
    <source>
        <strain evidence="11">CCUG 54950</strain>
    </source>
</reference>
<dbReference type="SUPFAM" id="SSF58104">
    <property type="entry name" value="Methyl-accepting chemotaxis protein (MCP) signaling domain"/>
    <property type="match status" value="1"/>
</dbReference>
<comment type="similarity">
    <text evidence="5">Belongs to the methyl-accepting chemotaxis (MCP) protein family.</text>
</comment>
<dbReference type="Proteomes" id="UP001597233">
    <property type="component" value="Unassembled WGS sequence"/>
</dbReference>
<feature type="transmembrane region" description="Helical" evidence="7">
    <location>
        <begin position="340"/>
        <end position="360"/>
    </location>
</feature>
<keyword evidence="7" id="KW-1133">Transmembrane helix</keyword>
<dbReference type="RefSeq" id="WP_347326286.1">
    <property type="nucleotide sequence ID" value="NZ_JBCGUH010000010.1"/>
</dbReference>
<proteinExistence type="inferred from homology"/>
<gene>
    <name evidence="10" type="ORF">ACFSC9_02510</name>
</gene>
<dbReference type="PANTHER" id="PTHR32089">
    <property type="entry name" value="METHYL-ACCEPTING CHEMOTAXIS PROTEIN MCPB"/>
    <property type="match status" value="1"/>
</dbReference>
<dbReference type="PANTHER" id="PTHR32089:SF112">
    <property type="entry name" value="LYSOZYME-LIKE PROTEIN-RELATED"/>
    <property type="match status" value="1"/>
</dbReference>
<evidence type="ECO:0000256" key="7">
    <source>
        <dbReference type="SAM" id="Phobius"/>
    </source>
</evidence>
<dbReference type="PROSITE" id="PS50885">
    <property type="entry name" value="HAMP"/>
    <property type="match status" value="1"/>
</dbReference>
<feature type="domain" description="HAMP" evidence="9">
    <location>
        <begin position="411"/>
        <end position="448"/>
    </location>
</feature>
<dbReference type="EMBL" id="JBHUEH010000009">
    <property type="protein sequence ID" value="MFD1884382.1"/>
    <property type="molecule type" value="Genomic_DNA"/>
</dbReference>
<keyword evidence="11" id="KW-1185">Reference proteome</keyword>
<evidence type="ECO:0000256" key="3">
    <source>
        <dbReference type="ARBA" id="ARBA00023136"/>
    </source>
</evidence>
<dbReference type="Pfam" id="PF00015">
    <property type="entry name" value="MCPsignal"/>
    <property type="match status" value="1"/>
</dbReference>